<dbReference type="InterPro" id="IPR036954">
    <property type="entry name" value="Collagen_IV_NC_sf"/>
</dbReference>
<keyword evidence="8" id="KW-0379">Hydroxylation</keyword>
<comment type="subcellular location">
    <subcellularLocation>
        <location evidence="1">Secreted</location>
        <location evidence="1">Extracellular space</location>
        <location evidence="1">Extracellular matrix</location>
        <location evidence="1">Basement membrane</location>
    </subcellularLocation>
</comment>
<keyword evidence="2" id="KW-0964">Secreted</keyword>
<feature type="domain" description="Collagen IV NC1" evidence="9">
    <location>
        <begin position="1"/>
        <end position="31"/>
    </location>
</feature>
<evidence type="ECO:0000256" key="3">
    <source>
        <dbReference type="ARBA" id="ARBA00022530"/>
    </source>
</evidence>
<dbReference type="PROSITE" id="PS51403">
    <property type="entry name" value="NC1_IV"/>
    <property type="match status" value="1"/>
</dbReference>
<dbReference type="Proteomes" id="UP001266305">
    <property type="component" value="Unassembled WGS sequence"/>
</dbReference>
<evidence type="ECO:0000256" key="6">
    <source>
        <dbReference type="ARBA" id="ARBA00023119"/>
    </source>
</evidence>
<organism evidence="10 11">
    <name type="scientific">Saguinus oedipus</name>
    <name type="common">Cotton-top tamarin</name>
    <name type="synonym">Oedipomidas oedipus</name>
    <dbReference type="NCBI Taxonomy" id="9490"/>
    <lineage>
        <taxon>Eukaryota</taxon>
        <taxon>Metazoa</taxon>
        <taxon>Chordata</taxon>
        <taxon>Craniata</taxon>
        <taxon>Vertebrata</taxon>
        <taxon>Euteleostomi</taxon>
        <taxon>Mammalia</taxon>
        <taxon>Eutheria</taxon>
        <taxon>Euarchontoglires</taxon>
        <taxon>Primates</taxon>
        <taxon>Haplorrhini</taxon>
        <taxon>Platyrrhini</taxon>
        <taxon>Cebidae</taxon>
        <taxon>Callitrichinae</taxon>
        <taxon>Saguinus</taxon>
    </lineage>
</organism>
<evidence type="ECO:0000313" key="11">
    <source>
        <dbReference type="Proteomes" id="UP001266305"/>
    </source>
</evidence>
<sequence length="115" mass="12306">MVMAVHSQTIQIPPCPSGWSSLWIGYSFVMHVQKPGLLCLATVGFSGTSQNPPLLTAKVAGMSIFLDMQAQASASLWVLCSGALQLCFSSGNMNSFILQPASPYDQLLYVSSFSI</sequence>
<keyword evidence="5" id="KW-0084">Basement membrane</keyword>
<evidence type="ECO:0000256" key="7">
    <source>
        <dbReference type="ARBA" id="ARBA00023157"/>
    </source>
</evidence>
<dbReference type="SMART" id="SM00111">
    <property type="entry name" value="C4"/>
    <property type="match status" value="1"/>
</dbReference>
<accession>A0ABQ9WBF3</accession>
<evidence type="ECO:0000256" key="8">
    <source>
        <dbReference type="ARBA" id="ARBA00023278"/>
    </source>
</evidence>
<evidence type="ECO:0000256" key="4">
    <source>
        <dbReference type="ARBA" id="ARBA00022737"/>
    </source>
</evidence>
<comment type="caution">
    <text evidence="10">The sequence shown here is derived from an EMBL/GenBank/DDBJ whole genome shotgun (WGS) entry which is preliminary data.</text>
</comment>
<dbReference type="InterPro" id="IPR016187">
    <property type="entry name" value="CTDL_fold"/>
</dbReference>
<gene>
    <name evidence="10" type="ORF">P7K49_000156</name>
</gene>
<evidence type="ECO:0000256" key="5">
    <source>
        <dbReference type="ARBA" id="ARBA00022869"/>
    </source>
</evidence>
<name>A0ABQ9WBF3_SAGOE</name>
<dbReference type="EMBL" id="JASSZA010000001">
    <property type="protein sequence ID" value="KAK2118770.1"/>
    <property type="molecule type" value="Genomic_DNA"/>
</dbReference>
<evidence type="ECO:0000256" key="2">
    <source>
        <dbReference type="ARBA" id="ARBA00022525"/>
    </source>
</evidence>
<keyword evidence="7" id="KW-1015">Disulfide bond</keyword>
<keyword evidence="11" id="KW-1185">Reference proteome</keyword>
<dbReference type="Gene3D" id="2.170.240.10">
    <property type="entry name" value="Collagen IV, non-collagenous"/>
    <property type="match status" value="1"/>
</dbReference>
<evidence type="ECO:0000313" key="10">
    <source>
        <dbReference type="EMBL" id="KAK2118770.1"/>
    </source>
</evidence>
<keyword evidence="6" id="KW-0176">Collagen</keyword>
<protein>
    <recommendedName>
        <fullName evidence="9">Collagen IV NC1 domain-containing protein</fullName>
    </recommendedName>
</protein>
<dbReference type="InterPro" id="IPR001442">
    <property type="entry name" value="Collagen_IV_NC"/>
</dbReference>
<proteinExistence type="predicted"/>
<evidence type="ECO:0000256" key="1">
    <source>
        <dbReference type="ARBA" id="ARBA00004302"/>
    </source>
</evidence>
<keyword evidence="4" id="KW-0677">Repeat</keyword>
<dbReference type="Pfam" id="PF01413">
    <property type="entry name" value="C4"/>
    <property type="match status" value="1"/>
</dbReference>
<evidence type="ECO:0000259" key="9">
    <source>
        <dbReference type="PROSITE" id="PS51403"/>
    </source>
</evidence>
<reference evidence="10 11" key="1">
    <citation type="submission" date="2023-05" db="EMBL/GenBank/DDBJ databases">
        <title>B98-5 Cell Line De Novo Hybrid Assembly: An Optical Mapping Approach.</title>
        <authorList>
            <person name="Kananen K."/>
            <person name="Auerbach J.A."/>
            <person name="Kautto E."/>
            <person name="Blachly J.S."/>
        </authorList>
    </citation>
    <scope>NUCLEOTIDE SEQUENCE [LARGE SCALE GENOMIC DNA]</scope>
    <source>
        <strain evidence="10">B95-8</strain>
        <tissue evidence="10">Cell line</tissue>
    </source>
</reference>
<keyword evidence="3" id="KW-0272">Extracellular matrix</keyword>
<dbReference type="SUPFAM" id="SSF56436">
    <property type="entry name" value="C-type lectin-like"/>
    <property type="match status" value="1"/>
</dbReference>